<accession>A0AC60NRS8</accession>
<dbReference type="EMBL" id="JABSTQ010011589">
    <property type="protein sequence ID" value="KAG0409813.1"/>
    <property type="molecule type" value="Genomic_DNA"/>
</dbReference>
<proteinExistence type="predicted"/>
<gene>
    <name evidence="1" type="ORF">HPB47_013071</name>
</gene>
<keyword evidence="2" id="KW-1185">Reference proteome</keyword>
<dbReference type="Proteomes" id="UP000805193">
    <property type="component" value="Unassembled WGS sequence"/>
</dbReference>
<organism evidence="1 2">
    <name type="scientific">Ixodes persulcatus</name>
    <name type="common">Taiga tick</name>
    <dbReference type="NCBI Taxonomy" id="34615"/>
    <lineage>
        <taxon>Eukaryota</taxon>
        <taxon>Metazoa</taxon>
        <taxon>Ecdysozoa</taxon>
        <taxon>Arthropoda</taxon>
        <taxon>Chelicerata</taxon>
        <taxon>Arachnida</taxon>
        <taxon>Acari</taxon>
        <taxon>Parasitiformes</taxon>
        <taxon>Ixodida</taxon>
        <taxon>Ixodoidea</taxon>
        <taxon>Ixodidae</taxon>
        <taxon>Ixodinae</taxon>
        <taxon>Ixodes</taxon>
    </lineage>
</organism>
<evidence type="ECO:0000313" key="1">
    <source>
        <dbReference type="EMBL" id="KAG0409813.1"/>
    </source>
</evidence>
<evidence type="ECO:0000313" key="2">
    <source>
        <dbReference type="Proteomes" id="UP000805193"/>
    </source>
</evidence>
<name>A0AC60NRS8_IXOPE</name>
<protein>
    <submittedName>
        <fullName evidence="1">Uncharacterized protein</fullName>
    </submittedName>
</protein>
<reference evidence="1 2" key="1">
    <citation type="journal article" date="2020" name="Cell">
        <title>Large-Scale Comparative Analyses of Tick Genomes Elucidate Their Genetic Diversity and Vector Capacities.</title>
        <authorList>
            <consortium name="Tick Genome and Microbiome Consortium (TIGMIC)"/>
            <person name="Jia N."/>
            <person name="Wang J."/>
            <person name="Shi W."/>
            <person name="Du L."/>
            <person name="Sun Y."/>
            <person name="Zhan W."/>
            <person name="Jiang J.F."/>
            <person name="Wang Q."/>
            <person name="Zhang B."/>
            <person name="Ji P."/>
            <person name="Bell-Sakyi L."/>
            <person name="Cui X.M."/>
            <person name="Yuan T.T."/>
            <person name="Jiang B.G."/>
            <person name="Yang W.F."/>
            <person name="Lam T.T."/>
            <person name="Chang Q.C."/>
            <person name="Ding S.J."/>
            <person name="Wang X.J."/>
            <person name="Zhu J.G."/>
            <person name="Ruan X.D."/>
            <person name="Zhao L."/>
            <person name="Wei J.T."/>
            <person name="Ye R.Z."/>
            <person name="Que T.C."/>
            <person name="Du C.H."/>
            <person name="Zhou Y.H."/>
            <person name="Cheng J.X."/>
            <person name="Dai P.F."/>
            <person name="Guo W.B."/>
            <person name="Han X.H."/>
            <person name="Huang E.J."/>
            <person name="Li L.F."/>
            <person name="Wei W."/>
            <person name="Gao Y.C."/>
            <person name="Liu J.Z."/>
            <person name="Shao H.Z."/>
            <person name="Wang X."/>
            <person name="Wang C.C."/>
            <person name="Yang T.C."/>
            <person name="Huo Q.B."/>
            <person name="Li W."/>
            <person name="Chen H.Y."/>
            <person name="Chen S.E."/>
            <person name="Zhou L.G."/>
            <person name="Ni X.B."/>
            <person name="Tian J.H."/>
            <person name="Sheng Y."/>
            <person name="Liu T."/>
            <person name="Pan Y.S."/>
            <person name="Xia L.Y."/>
            <person name="Li J."/>
            <person name="Zhao F."/>
            <person name="Cao W.C."/>
        </authorList>
    </citation>
    <scope>NUCLEOTIDE SEQUENCE [LARGE SCALE GENOMIC DNA]</scope>
    <source>
        <strain evidence="1">Iper-2018</strain>
    </source>
</reference>
<comment type="caution">
    <text evidence="1">The sequence shown here is derived from an EMBL/GenBank/DDBJ whole genome shotgun (WGS) entry which is preliminary data.</text>
</comment>
<sequence length="128" mass="14743">MLVCHAICSAREQFLWGDWWPSGLAHTSSVHVEPSQSPAFFKSLNVHLLDARHCLLLGDFNCVVDSRRDVRGPGYGRTTWNAGELIRLMQHFDLVDCWTLLHSTAFEHTWQRGDSSSRLDRCYTSEFF</sequence>